<dbReference type="Gene3D" id="3.40.50.150">
    <property type="entry name" value="Vaccinia Virus protein VP39"/>
    <property type="match status" value="1"/>
</dbReference>
<evidence type="ECO:0000256" key="8">
    <source>
        <dbReference type="ARBA" id="ARBA00022679"/>
    </source>
</evidence>
<sequence length="911" mass="105768">MGIAGRLSNGFDRISGLDPAGPCFEKVENSQTLRASDARLVDVIHTDGYDSKLDPSEWFFPVNHYGSLVPIGTLDFYPNYGYHQPGAGAFTVAGSHLRSLELFEWSITNPNKFLTKQVLISTPDFDDPVDENEPTKYLAEMGYYADQWKLPPLHASTLYYLQTNKEQPWQILKILNKKLFNKIYTLKPCDQFQTTKKFQKMTKKHSKIDNKKSITGTNDFSTLSKYSMINKGYCFDPYLKYFINSNDDDDSKFKNQRAPIIHHGYYVRFKALEYGWQNVLSSGDEQINIIISFGAGFDTTAFRYQDDRNIFIEIDHPDVCRRKADIIRLNIDEFPDMKTMENCSSIEHLYLQSSRYLLFGIDLRQSPTQVINILFVNENHLLNKMIDKVAQNRRLNFILFNECSLCYIEQQFTDQLIAKMIDFITEQYSNYDDYSIQYLGYEMYDSFGSENDFKKFMLNHFEQLNAPIQTFINENQIWERFHKLNFEQINLINMKKFYRELLSNDERKRINQIELFDEWEELENVCQVYCLVICKKFKPSSSTVTTNESNDSMMIITNRPEKDDRFSANAFPLLQIFGHCSHYDDHNNTINIFGGFGIESNQKSGKNNRGKHCRFKSIVQLSLDDSKQHINNIQMIESNESSNINRLHCRIVSLGDGKHYLLSGGRRSPNLSLGNSILAIDNDLKQFEYIETFDNIIHTNRHVCARFGHQNQQICLFGGRCNDQSSNDKSTIWIFDSKSSKWFQTKINGLEIDNRHSMAYTTFQNHSILLNGGIDCDDNNFLPSSNENYIELIDSRQANVEKFLIKNLDEKFYSHQMKIMANDDHGILMIGGIGNRKISNQINQIDFRSMKIYSTKHIDIIDNNQLLMLHNFSCELIKTSENSNYLWTIGGGGNCFSFGTHFNPILSIKID</sequence>
<dbReference type="SUPFAM" id="SSF50965">
    <property type="entry name" value="Galactose oxidase, central domain"/>
    <property type="match status" value="1"/>
</dbReference>
<name>A0ABQ8JTJ1_DERPT</name>
<evidence type="ECO:0000259" key="14">
    <source>
        <dbReference type="Pfam" id="PF00151"/>
    </source>
</evidence>
<dbReference type="Gene3D" id="3.40.50.1820">
    <property type="entry name" value="alpha/beta hydrolase"/>
    <property type="match status" value="1"/>
</dbReference>
<reference evidence="15 16" key="2">
    <citation type="journal article" date="2022" name="Mol. Biol. Evol.">
        <title>Comparative Genomics Reveals Insights into the Divergent Evolution of Astigmatic Mites and Household Pest Adaptations.</title>
        <authorList>
            <person name="Xiong Q."/>
            <person name="Wan A.T."/>
            <person name="Liu X."/>
            <person name="Fung C.S."/>
            <person name="Xiao X."/>
            <person name="Malainual N."/>
            <person name="Hou J."/>
            <person name="Wang L."/>
            <person name="Wang M."/>
            <person name="Yang K.Y."/>
            <person name="Cui Y."/>
            <person name="Leung E.L."/>
            <person name="Nong W."/>
            <person name="Shin S.K."/>
            <person name="Au S.W."/>
            <person name="Jeong K.Y."/>
            <person name="Chew F.T."/>
            <person name="Hui J.H."/>
            <person name="Leung T.F."/>
            <person name="Tungtrongchitr A."/>
            <person name="Zhong N."/>
            <person name="Liu Z."/>
            <person name="Tsui S.K."/>
        </authorList>
    </citation>
    <scope>NUCLEOTIDE SEQUENCE [LARGE SCALE GENOMIC DNA]</scope>
    <source>
        <strain evidence="15">Derp</strain>
    </source>
</reference>
<gene>
    <name evidence="15" type="primary">LCMT2</name>
    <name evidence="15" type="ORF">DERP_014519</name>
</gene>
<evidence type="ECO:0000256" key="4">
    <source>
        <dbReference type="ARBA" id="ARBA00012155"/>
    </source>
</evidence>
<dbReference type="InterPro" id="IPR011043">
    <property type="entry name" value="Gal_Oxase/kelch_b-propeller"/>
</dbReference>
<comment type="pathway">
    <text evidence="2">tRNA modification; wybutosine-tRNA(Phe) biosynthesis.</text>
</comment>
<feature type="domain" description="Lipase" evidence="14">
    <location>
        <begin position="2"/>
        <end position="169"/>
    </location>
</feature>
<dbReference type="EC" id="2.1.1.290" evidence="5"/>
<evidence type="ECO:0000256" key="6">
    <source>
        <dbReference type="ARBA" id="ARBA00018045"/>
    </source>
</evidence>
<evidence type="ECO:0000256" key="2">
    <source>
        <dbReference type="ARBA" id="ARBA00004797"/>
    </source>
</evidence>
<evidence type="ECO:0000256" key="1">
    <source>
        <dbReference type="ARBA" id="ARBA00001806"/>
    </source>
</evidence>
<dbReference type="GO" id="GO:0032259">
    <property type="term" value="P:methylation"/>
    <property type="evidence" value="ECO:0007669"/>
    <property type="project" value="UniProtKB-KW"/>
</dbReference>
<dbReference type="Pfam" id="PF00151">
    <property type="entry name" value="Lipase"/>
    <property type="match status" value="1"/>
</dbReference>
<dbReference type="Pfam" id="PF04072">
    <property type="entry name" value="LCM"/>
    <property type="match status" value="1"/>
</dbReference>
<protein>
    <recommendedName>
        <fullName evidence="6">tRNA wybutosine-synthesizing protein 4</fullName>
        <ecNumber evidence="5">2.1.1.290</ecNumber>
        <ecNumber evidence="4">2.3.1.231</ecNumber>
    </recommendedName>
    <alternativeName>
        <fullName evidence="12">tRNA(Phe) (7-(3-amino-3-(methoxycarbonyl)propyl)wyosine(37)-N)-methoxycarbonyltransferase</fullName>
    </alternativeName>
    <alternativeName>
        <fullName evidence="11">tRNA(Phe) (7-(3-amino-3-carboxypropyl)wyosine(37)-O)-methyltransferase</fullName>
    </alternativeName>
</protein>
<dbReference type="EMBL" id="NJHN03000016">
    <property type="protein sequence ID" value="KAH9425949.1"/>
    <property type="molecule type" value="Genomic_DNA"/>
</dbReference>
<keyword evidence="8" id="KW-0808">Transferase</keyword>
<dbReference type="Gene3D" id="2.120.10.80">
    <property type="entry name" value="Kelch-type beta propeller"/>
    <property type="match status" value="1"/>
</dbReference>
<dbReference type="InterPro" id="IPR029063">
    <property type="entry name" value="SAM-dependent_MTases_sf"/>
</dbReference>
<dbReference type="InterPro" id="IPR013818">
    <property type="entry name" value="Lipase"/>
</dbReference>
<comment type="catalytic activity">
    <reaction evidence="13">
        <text>7-[(3S)-(3-amino-3-methoxycarbonyl)propyl]wyosine(37) in tRNA(Phe) + S-adenosyl-L-methionine + CO2 = wybutosine(37) in tRNA(Phe) + S-adenosyl-L-homocysteine + 2 H(+)</text>
        <dbReference type="Rhea" id="RHEA:37119"/>
        <dbReference type="Rhea" id="RHEA-COMP:11844"/>
        <dbReference type="Rhea" id="RHEA-COMP:11847"/>
        <dbReference type="ChEBI" id="CHEBI:15378"/>
        <dbReference type="ChEBI" id="CHEBI:16526"/>
        <dbReference type="ChEBI" id="CHEBI:57856"/>
        <dbReference type="ChEBI" id="CHEBI:59789"/>
        <dbReference type="ChEBI" id="CHEBI:73544"/>
        <dbReference type="ChEBI" id="CHEBI:74275"/>
        <dbReference type="EC" id="2.3.1.231"/>
    </reaction>
</comment>
<evidence type="ECO:0000313" key="15">
    <source>
        <dbReference type="EMBL" id="KAH9425949.1"/>
    </source>
</evidence>
<dbReference type="GO" id="GO:0008168">
    <property type="term" value="F:methyltransferase activity"/>
    <property type="evidence" value="ECO:0007669"/>
    <property type="project" value="UniProtKB-KW"/>
</dbReference>
<keyword evidence="9" id="KW-0949">S-adenosyl-L-methionine</keyword>
<keyword evidence="10" id="KW-0819">tRNA processing</keyword>
<evidence type="ECO:0000256" key="5">
    <source>
        <dbReference type="ARBA" id="ARBA00012779"/>
    </source>
</evidence>
<evidence type="ECO:0000256" key="3">
    <source>
        <dbReference type="ARBA" id="ARBA00010703"/>
    </source>
</evidence>
<accession>A0ABQ8JTJ1</accession>
<evidence type="ECO:0000256" key="13">
    <source>
        <dbReference type="ARBA" id="ARBA00049250"/>
    </source>
</evidence>
<dbReference type="SUPFAM" id="SSF53474">
    <property type="entry name" value="alpha/beta-Hydrolases"/>
    <property type="match status" value="1"/>
</dbReference>
<dbReference type="InterPro" id="IPR015915">
    <property type="entry name" value="Kelch-typ_b-propeller"/>
</dbReference>
<dbReference type="InterPro" id="IPR029058">
    <property type="entry name" value="AB_hydrolase_fold"/>
</dbReference>
<evidence type="ECO:0000313" key="16">
    <source>
        <dbReference type="Proteomes" id="UP000887458"/>
    </source>
</evidence>
<keyword evidence="16" id="KW-1185">Reference proteome</keyword>
<evidence type="ECO:0000256" key="11">
    <source>
        <dbReference type="ARBA" id="ARBA00029750"/>
    </source>
</evidence>
<proteinExistence type="inferred from homology"/>
<dbReference type="EC" id="2.3.1.231" evidence="4"/>
<dbReference type="Pfam" id="PF13418">
    <property type="entry name" value="Beta-prop_TYW4"/>
    <property type="match status" value="1"/>
</dbReference>
<organism evidence="15 16">
    <name type="scientific">Dermatophagoides pteronyssinus</name>
    <name type="common">European house dust mite</name>
    <dbReference type="NCBI Taxonomy" id="6956"/>
    <lineage>
        <taxon>Eukaryota</taxon>
        <taxon>Metazoa</taxon>
        <taxon>Ecdysozoa</taxon>
        <taxon>Arthropoda</taxon>
        <taxon>Chelicerata</taxon>
        <taxon>Arachnida</taxon>
        <taxon>Acari</taxon>
        <taxon>Acariformes</taxon>
        <taxon>Sarcoptiformes</taxon>
        <taxon>Astigmata</taxon>
        <taxon>Psoroptidia</taxon>
        <taxon>Analgoidea</taxon>
        <taxon>Pyroglyphidae</taxon>
        <taxon>Dermatophagoidinae</taxon>
        <taxon>Dermatophagoides</taxon>
    </lineage>
</organism>
<keyword evidence="7 15" id="KW-0489">Methyltransferase</keyword>
<comment type="catalytic activity">
    <reaction evidence="1">
        <text>7-[(3S)-3-amino-3-carboxypropyl]wyosine(37) in tRNA(Phe) + S-adenosyl-L-methionine = 7-[(3S)-(3-amino-3-methoxycarbonyl)propyl]wyosine(37) in tRNA(Phe) + S-adenosyl-L-homocysteine</text>
        <dbReference type="Rhea" id="RHEA:36903"/>
        <dbReference type="Rhea" id="RHEA-COMP:10379"/>
        <dbReference type="Rhea" id="RHEA-COMP:11844"/>
        <dbReference type="ChEBI" id="CHEBI:57856"/>
        <dbReference type="ChEBI" id="CHEBI:59789"/>
        <dbReference type="ChEBI" id="CHEBI:73543"/>
        <dbReference type="ChEBI" id="CHEBI:74275"/>
        <dbReference type="EC" id="2.1.1.290"/>
    </reaction>
</comment>
<evidence type="ECO:0000256" key="10">
    <source>
        <dbReference type="ARBA" id="ARBA00022694"/>
    </source>
</evidence>
<dbReference type="SUPFAM" id="SSF53335">
    <property type="entry name" value="S-adenosyl-L-methionine-dependent methyltransferases"/>
    <property type="match status" value="1"/>
</dbReference>
<comment type="similarity">
    <text evidence="3">Belongs to the methyltransferase superfamily. LCMT family.</text>
</comment>
<evidence type="ECO:0000256" key="12">
    <source>
        <dbReference type="ARBA" id="ARBA00030847"/>
    </source>
</evidence>
<evidence type="ECO:0000256" key="9">
    <source>
        <dbReference type="ARBA" id="ARBA00022691"/>
    </source>
</evidence>
<dbReference type="PANTHER" id="PTHR46529:SF1">
    <property type="entry name" value="TRNA WYBUTOSINE-SYNTHESIZING PROTEIN 4"/>
    <property type="match status" value="1"/>
</dbReference>
<evidence type="ECO:0000256" key="7">
    <source>
        <dbReference type="ARBA" id="ARBA00022603"/>
    </source>
</evidence>
<dbReference type="InterPro" id="IPR007213">
    <property type="entry name" value="Ppm1/Ppm2/Tcmp"/>
</dbReference>
<comment type="caution">
    <text evidence="15">The sequence shown here is derived from an EMBL/GenBank/DDBJ whole genome shotgun (WGS) entry which is preliminary data.</text>
</comment>
<dbReference type="Proteomes" id="UP000887458">
    <property type="component" value="Unassembled WGS sequence"/>
</dbReference>
<reference evidence="15 16" key="1">
    <citation type="journal article" date="2018" name="J. Allergy Clin. Immunol.">
        <title>High-quality assembly of Dermatophagoides pteronyssinus genome and transcriptome reveals a wide range of novel allergens.</title>
        <authorList>
            <person name="Liu X.Y."/>
            <person name="Yang K.Y."/>
            <person name="Wang M.Q."/>
            <person name="Kwok J.S."/>
            <person name="Zeng X."/>
            <person name="Yang Z."/>
            <person name="Xiao X.J."/>
            <person name="Lau C.P."/>
            <person name="Li Y."/>
            <person name="Huang Z.M."/>
            <person name="Ba J.G."/>
            <person name="Yim A.K."/>
            <person name="Ouyang C.Y."/>
            <person name="Ngai S.M."/>
            <person name="Chan T.F."/>
            <person name="Leung E.L."/>
            <person name="Liu L."/>
            <person name="Liu Z.G."/>
            <person name="Tsui S.K."/>
        </authorList>
    </citation>
    <scope>NUCLEOTIDE SEQUENCE [LARGE SCALE GENOMIC DNA]</scope>
    <source>
        <strain evidence="15">Derp</strain>
    </source>
</reference>
<dbReference type="PANTHER" id="PTHR46529">
    <property type="entry name" value="TRNA WYBUTOSINE-SYNTHESIZING PROTEIN 4"/>
    <property type="match status" value="1"/>
</dbReference>